<protein>
    <submittedName>
        <fullName evidence="1">Uncharacterized protein</fullName>
    </submittedName>
</protein>
<organism evidence="1 2">
    <name type="scientific">Gracilimonas mengyeensis</name>
    <dbReference type="NCBI Taxonomy" id="1302730"/>
    <lineage>
        <taxon>Bacteria</taxon>
        <taxon>Pseudomonadati</taxon>
        <taxon>Balneolota</taxon>
        <taxon>Balneolia</taxon>
        <taxon>Balneolales</taxon>
        <taxon>Balneolaceae</taxon>
        <taxon>Gracilimonas</taxon>
    </lineage>
</organism>
<name>A0A521C156_9BACT</name>
<keyword evidence="2" id="KW-1185">Reference proteome</keyword>
<dbReference type="OrthoDB" id="1399842at2"/>
<accession>A0A521C156</accession>
<reference evidence="1 2" key="1">
    <citation type="submission" date="2017-05" db="EMBL/GenBank/DDBJ databases">
        <authorList>
            <person name="Varghese N."/>
            <person name="Submissions S."/>
        </authorList>
    </citation>
    <scope>NUCLEOTIDE SEQUENCE [LARGE SCALE GENOMIC DNA]</scope>
    <source>
        <strain evidence="1 2">DSM 21985</strain>
    </source>
</reference>
<evidence type="ECO:0000313" key="1">
    <source>
        <dbReference type="EMBL" id="SMO53133.1"/>
    </source>
</evidence>
<dbReference type="AlphaFoldDB" id="A0A521C156"/>
<evidence type="ECO:0000313" key="2">
    <source>
        <dbReference type="Proteomes" id="UP000317557"/>
    </source>
</evidence>
<gene>
    <name evidence="1" type="ORF">SAMN06265219_10470</name>
</gene>
<proteinExistence type="predicted"/>
<dbReference type="RefSeq" id="WP_142453686.1">
    <property type="nucleotide sequence ID" value="NZ_FXTP01000004.1"/>
</dbReference>
<dbReference type="Proteomes" id="UP000317557">
    <property type="component" value="Unassembled WGS sequence"/>
</dbReference>
<dbReference type="EMBL" id="FXTP01000004">
    <property type="protein sequence ID" value="SMO53133.1"/>
    <property type="molecule type" value="Genomic_DNA"/>
</dbReference>
<sequence length="305" mass="35340">MKFSNAQAPIGVTSYRLDKGDKLLYRSSDSTEYYLFTNNFWEYESLGNYAPDDGLYIIEKKDYLNDSKYKDGIILTRGVGINNIFDLRLYTDGLATLGDESNGLIQTTASFKHIIHRINYPNKGLIVPFHYTKTNLNLRKFDSKFASIDTSNFTRSSYLQKSWLSTDISFSLINGWVENKSLSSFYLDFGAGLFLSDLKEQDNSKTTISYAFFLEPGLNLELADNFGTDLSIRRFLHYSPETSFNNEDKRRRFLNTQFELFWNPLGDRNSRIYGALSHTIDMKTKDSFFELQFGYSIRLTDLFKK</sequence>